<dbReference type="PANTHER" id="PTHR38074">
    <property type="entry name" value="ALTERED INHERITANCE OF MITOCHONDRIA PROTEIN 24, MITOCHONDRIAL"/>
    <property type="match status" value="1"/>
</dbReference>
<dbReference type="Proteomes" id="UP001596417">
    <property type="component" value="Unassembled WGS sequence"/>
</dbReference>
<sequence>MVVHGGIRVNNGLKKFKEENAPRKGGGKFQLENPKLLDIEIDGAVMAKIGSMIAYSGDISFEQKSSGGIKGFLKKSVTGEGSIMMKAEGEGHLYLADQAKEVQVLELDEDEEISVNGNDILAFEKNVGWDIKMMKSFGGAAAGGLFNVFLEGPGYIAITTHGDPLVLPTPVRTDPDATVAWSSNVSPDINTDRNLKGFLGRPSGETYQLEFPKEGGFVVVQPFEEVFPEE</sequence>
<name>A0ABD5YLW4_9EURY</name>
<organism evidence="1 2">
    <name type="scientific">Halocatena marina</name>
    <dbReference type="NCBI Taxonomy" id="2934937"/>
    <lineage>
        <taxon>Archaea</taxon>
        <taxon>Methanobacteriati</taxon>
        <taxon>Methanobacteriota</taxon>
        <taxon>Stenosarchaea group</taxon>
        <taxon>Halobacteria</taxon>
        <taxon>Halobacteriales</taxon>
        <taxon>Natronomonadaceae</taxon>
        <taxon>Halocatena</taxon>
    </lineage>
</organism>
<protein>
    <submittedName>
        <fullName evidence="1">AIM24 family protein</fullName>
    </submittedName>
</protein>
<gene>
    <name evidence="1" type="ORF">ACFQL7_03425</name>
</gene>
<dbReference type="InterPro" id="IPR016031">
    <property type="entry name" value="Trp_RNA-bd_attenuator-like_dom"/>
</dbReference>
<dbReference type="InterPro" id="IPR036983">
    <property type="entry name" value="AIM24_sf"/>
</dbReference>
<dbReference type="InterPro" id="IPR002838">
    <property type="entry name" value="AIM24"/>
</dbReference>
<proteinExistence type="predicted"/>
<evidence type="ECO:0000313" key="2">
    <source>
        <dbReference type="Proteomes" id="UP001596417"/>
    </source>
</evidence>
<dbReference type="SUPFAM" id="SSF51219">
    <property type="entry name" value="TRAP-like"/>
    <property type="match status" value="1"/>
</dbReference>
<comment type="caution">
    <text evidence="1">The sequence shown here is derived from an EMBL/GenBank/DDBJ whole genome shotgun (WGS) entry which is preliminary data.</text>
</comment>
<keyword evidence="2" id="KW-1185">Reference proteome</keyword>
<accession>A0ABD5YLW4</accession>
<dbReference type="RefSeq" id="WP_390204594.1">
    <property type="nucleotide sequence ID" value="NZ_JBHTAX010000001.1"/>
</dbReference>
<dbReference type="Gene3D" id="3.60.160.10">
    <property type="entry name" value="Mitochondrial biogenesis AIM24"/>
    <property type="match status" value="1"/>
</dbReference>
<dbReference type="AlphaFoldDB" id="A0ABD5YLW4"/>
<reference evidence="1 2" key="1">
    <citation type="journal article" date="2019" name="Int. J. Syst. Evol. Microbiol.">
        <title>The Global Catalogue of Microorganisms (GCM) 10K type strain sequencing project: providing services to taxonomists for standard genome sequencing and annotation.</title>
        <authorList>
            <consortium name="The Broad Institute Genomics Platform"/>
            <consortium name="The Broad Institute Genome Sequencing Center for Infectious Disease"/>
            <person name="Wu L."/>
            <person name="Ma J."/>
        </authorList>
    </citation>
    <scope>NUCLEOTIDE SEQUENCE [LARGE SCALE GENOMIC DNA]</scope>
    <source>
        <strain evidence="1 2">RDMS1</strain>
    </source>
</reference>
<dbReference type="EMBL" id="JBHTAX010000001">
    <property type="protein sequence ID" value="MFC7188989.1"/>
    <property type="molecule type" value="Genomic_DNA"/>
</dbReference>
<dbReference type="Pfam" id="PF01987">
    <property type="entry name" value="AIM24"/>
    <property type="match status" value="1"/>
</dbReference>
<evidence type="ECO:0000313" key="1">
    <source>
        <dbReference type="EMBL" id="MFC7188989.1"/>
    </source>
</evidence>
<dbReference type="PANTHER" id="PTHR38074:SF1">
    <property type="entry name" value="ALTERED INHERITANCE OF MITOCHONDRIA PROTEIN 24, MITOCHONDRIAL"/>
    <property type="match status" value="1"/>
</dbReference>